<reference evidence="2" key="1">
    <citation type="submission" date="2020-10" db="EMBL/GenBank/DDBJ databases">
        <title>Sequencing the genomes of 1000 actinobacteria strains.</title>
        <authorList>
            <person name="Klenk H.-P."/>
        </authorList>
    </citation>
    <scope>NUCLEOTIDE SEQUENCE</scope>
    <source>
        <strain evidence="2">DSM 45354</strain>
    </source>
</reference>
<dbReference type="EMBL" id="JADBEM010000001">
    <property type="protein sequence ID" value="MBE1608883.1"/>
    <property type="molecule type" value="Genomic_DNA"/>
</dbReference>
<comment type="caution">
    <text evidence="2">The sequence shown here is derived from an EMBL/GenBank/DDBJ whole genome shotgun (WGS) entry which is preliminary data.</text>
</comment>
<dbReference type="Pfam" id="PF13340">
    <property type="entry name" value="DUF4096"/>
    <property type="match status" value="1"/>
</dbReference>
<organism evidence="2 3">
    <name type="scientific">Actinopolymorpha pittospori</name>
    <dbReference type="NCBI Taxonomy" id="648752"/>
    <lineage>
        <taxon>Bacteria</taxon>
        <taxon>Bacillati</taxon>
        <taxon>Actinomycetota</taxon>
        <taxon>Actinomycetes</taxon>
        <taxon>Propionibacteriales</taxon>
        <taxon>Actinopolymorphaceae</taxon>
        <taxon>Actinopolymorpha</taxon>
    </lineage>
</organism>
<protein>
    <submittedName>
        <fullName evidence="2">Transposase</fullName>
    </submittedName>
</protein>
<dbReference type="InterPro" id="IPR025161">
    <property type="entry name" value="IS402-like_dom"/>
</dbReference>
<dbReference type="PANTHER" id="PTHR30007:SF0">
    <property type="entry name" value="TRANSPOSASE"/>
    <property type="match status" value="1"/>
</dbReference>
<dbReference type="PANTHER" id="PTHR30007">
    <property type="entry name" value="PHP DOMAIN PROTEIN"/>
    <property type="match status" value="1"/>
</dbReference>
<accession>A0A927RMG3</accession>
<gene>
    <name evidence="2" type="ORF">HEB94_005731</name>
</gene>
<evidence type="ECO:0000313" key="3">
    <source>
        <dbReference type="Proteomes" id="UP000638648"/>
    </source>
</evidence>
<dbReference type="AlphaFoldDB" id="A0A927RMG3"/>
<evidence type="ECO:0000313" key="2">
    <source>
        <dbReference type="EMBL" id="MBE1608883.1"/>
    </source>
</evidence>
<sequence>MDAIFHLVDNGTKWRSLPADFPPWSTVYNYLAAWETAGITQNVLDCLRDRVRLVEGRAAAAASAAVIDPPVGEGG</sequence>
<name>A0A927RMG3_9ACTN</name>
<keyword evidence="3" id="KW-1185">Reference proteome</keyword>
<evidence type="ECO:0000259" key="1">
    <source>
        <dbReference type="Pfam" id="PF13340"/>
    </source>
</evidence>
<feature type="domain" description="Insertion element IS402-like" evidence="1">
    <location>
        <begin position="1"/>
        <end position="43"/>
    </location>
</feature>
<dbReference type="Proteomes" id="UP000638648">
    <property type="component" value="Unassembled WGS sequence"/>
</dbReference>
<proteinExistence type="predicted"/>